<accession>A0A7W7KDX9</accession>
<keyword evidence="2" id="KW-1185">Reference proteome</keyword>
<protein>
    <submittedName>
        <fullName evidence="1">Uncharacterized protein</fullName>
    </submittedName>
</protein>
<reference evidence="1 2" key="1">
    <citation type="submission" date="2020-08" db="EMBL/GenBank/DDBJ databases">
        <title>Functional genomics of gut bacteria from endangered species of beetles.</title>
        <authorList>
            <person name="Carlos-Shanley C."/>
        </authorList>
    </citation>
    <scope>NUCLEOTIDE SEQUENCE [LARGE SCALE GENOMIC DNA]</scope>
    <source>
        <strain evidence="1 2">S00245</strain>
    </source>
</reference>
<sequence length="843" mass="89429">MAEGGPAAGAELQFNLGAEALLECEAGAVWPFRGDAVPPGLLRMGARGKVETRAGLSLPFGQVGGGSAHAAARGEACLGFFFRPRDSDAPFAEALARTLTAMPEPLDLSQISHAMALADLEGLVLACDGAAEAGVSVVAGESFAIPSFLSGSAGLAAELSFRRNARWILSVRRHDNALHFVLSRDQLRERNWSAGLDLQLDISGLARRVHDLLVKADELAKPALSQIAPFLSPGTYLATQARPLLFTAAKSIVEHGALRRALLDDVSIALAGPADADSALVEHLATRISALAATQERALLSDLDVFAGTIVDGLVRSVPGLAAADLAEQVKARICPLLGDLQTRFTNAVQALAASVGPQLAAELAAVGTAVNKTETRADVLLAGTRELVDTFDSFSQQVIATTSDGVAKKLQARFGWSGADMSGAHYELIGTITDATEPVSQLWRALVTGRLQPFQLILADPSLAPAGLQLAPNSSLARFAGTQRGFALEAVVLGVDVSLASIVSGKARIDRTAAGDVTVTAEGSALRKVDGFDEGRSASFVSSWDLMLGKLDEVQGGGRTMSVAIAFDHEDQNLSAKEVNGFFAGLERQRLIDASRSRLALATYQQWRTRVESGKDVKGRIEVRMGLTAEAMQRMVRLGRAVNQEQAGVRLRLFALAGKAQLAAGVADAAGFERDCKRAREEFREIAGLDDPWQVMFALRKVDLTPESSTGTNRYGAFARMMPRALGFPDMLAKMADIYDAVPVGTGGSPGGWTEKDYAKAEKELAAHARKWLRLNQKFIFFFKDEMHPAMLAFLRLLADMNRALLPGDDPLAGLEQPADAALSNGLVTIVMVPQGGALIPV</sequence>
<dbReference type="AlphaFoldDB" id="A0A7W7KDX9"/>
<dbReference type="EMBL" id="JACHLR010000026">
    <property type="protein sequence ID" value="MBB4860626.1"/>
    <property type="molecule type" value="Genomic_DNA"/>
</dbReference>
<evidence type="ECO:0000313" key="1">
    <source>
        <dbReference type="EMBL" id="MBB4860626.1"/>
    </source>
</evidence>
<proteinExistence type="predicted"/>
<organism evidence="1 2">
    <name type="scientific">Novosphingobium chloroacetimidivorans</name>
    <dbReference type="NCBI Taxonomy" id="1428314"/>
    <lineage>
        <taxon>Bacteria</taxon>
        <taxon>Pseudomonadati</taxon>
        <taxon>Pseudomonadota</taxon>
        <taxon>Alphaproteobacteria</taxon>
        <taxon>Sphingomonadales</taxon>
        <taxon>Sphingomonadaceae</taxon>
        <taxon>Novosphingobium</taxon>
    </lineage>
</organism>
<dbReference type="RefSeq" id="WP_184249771.1">
    <property type="nucleotide sequence ID" value="NZ_JACHLR010000026.1"/>
</dbReference>
<evidence type="ECO:0000313" key="2">
    <source>
        <dbReference type="Proteomes" id="UP000555448"/>
    </source>
</evidence>
<dbReference type="Proteomes" id="UP000555448">
    <property type="component" value="Unassembled WGS sequence"/>
</dbReference>
<name>A0A7W7KDX9_9SPHN</name>
<comment type="caution">
    <text evidence="1">The sequence shown here is derived from an EMBL/GenBank/DDBJ whole genome shotgun (WGS) entry which is preliminary data.</text>
</comment>
<gene>
    <name evidence="1" type="ORF">HNO88_003970</name>
</gene>